<accession>A0A5E4PLE1</accession>
<dbReference type="PROSITE" id="PS50056">
    <property type="entry name" value="TYR_PHOSPHATASE_2"/>
    <property type="match status" value="1"/>
</dbReference>
<feature type="domain" description="Tyrosine specific protein phosphatases" evidence="2">
    <location>
        <begin position="211"/>
        <end position="260"/>
    </location>
</feature>
<sequence length="320" mass="36328">MKIIPLLATLASAFAIANHAYALNSDFCDGTREHPCIVQDTDKSTSDVKHWRTVKMIRDAYKGNTSGLKHAWVSASGAPSAKGFKKIASNIEKETGGKYKKMIDLDLREEDHAYLNNNAITLTDEHNWINLGNSYQQSIAAEQGWLQSLAGRSVINNVLSIDQFDEHKFSQGVNVKVDTLESEKSVAEKAGFEYIRLTVTDHMAPRDEDVDRFVSLVKSLPDNVWLHMHCRGGNGRATTFMAMYDMLKNADKISFNEIIKRQASVSPYYDLTDIERKHPDMQQYYKARLDFLMHFYQYASTSLRGYSGAWSTWIKEHPLS</sequence>
<proteinExistence type="predicted"/>
<evidence type="ECO:0000313" key="3">
    <source>
        <dbReference type="EMBL" id="VVC77231.1"/>
    </source>
</evidence>
<organism evidence="3 4">
    <name type="scientific">Aquicella siphonis</name>
    <dbReference type="NCBI Taxonomy" id="254247"/>
    <lineage>
        <taxon>Bacteria</taxon>
        <taxon>Pseudomonadati</taxon>
        <taxon>Pseudomonadota</taxon>
        <taxon>Gammaproteobacteria</taxon>
        <taxon>Legionellales</taxon>
        <taxon>Coxiellaceae</taxon>
        <taxon>Aquicella</taxon>
    </lineage>
</organism>
<evidence type="ECO:0000313" key="4">
    <source>
        <dbReference type="Proteomes" id="UP000324194"/>
    </source>
</evidence>
<protein>
    <submittedName>
        <fullName evidence="3">Effector protein hopD2</fullName>
    </submittedName>
</protein>
<dbReference type="AlphaFoldDB" id="A0A5E4PLE1"/>
<dbReference type="RefSeq" id="WP_148340633.1">
    <property type="nucleotide sequence ID" value="NZ_LR699120.1"/>
</dbReference>
<evidence type="ECO:0000256" key="1">
    <source>
        <dbReference type="SAM" id="SignalP"/>
    </source>
</evidence>
<dbReference type="KEGG" id="asip:AQUSIP_25580"/>
<dbReference type="InterPro" id="IPR000387">
    <property type="entry name" value="Tyr_Pase_dom"/>
</dbReference>
<dbReference type="SMART" id="SM01301">
    <property type="entry name" value="PTPlike_phytase"/>
    <property type="match status" value="1"/>
</dbReference>
<dbReference type="Proteomes" id="UP000324194">
    <property type="component" value="Chromosome 2"/>
</dbReference>
<dbReference type="Gene3D" id="3.90.190.10">
    <property type="entry name" value="Protein tyrosine phosphatase superfamily"/>
    <property type="match status" value="1"/>
</dbReference>
<dbReference type="Pfam" id="PF14566">
    <property type="entry name" value="PTPlike_phytase"/>
    <property type="match status" value="1"/>
</dbReference>
<keyword evidence="1" id="KW-0732">Signal</keyword>
<feature type="signal peptide" evidence="1">
    <location>
        <begin position="1"/>
        <end position="22"/>
    </location>
</feature>
<dbReference type="SUPFAM" id="SSF52799">
    <property type="entry name" value="(Phosphotyrosine protein) phosphatases II"/>
    <property type="match status" value="1"/>
</dbReference>
<dbReference type="InterPro" id="IPR029021">
    <property type="entry name" value="Prot-tyrosine_phosphatase-like"/>
</dbReference>
<name>A0A5E4PLE1_9COXI</name>
<keyword evidence="4" id="KW-1185">Reference proteome</keyword>
<gene>
    <name evidence="3" type="primary">hopD2_2</name>
    <name evidence="3" type="ORF">AQUSIP_25580</name>
</gene>
<dbReference type="OrthoDB" id="21920at2"/>
<evidence type="ECO:0000259" key="2">
    <source>
        <dbReference type="PROSITE" id="PS50056"/>
    </source>
</evidence>
<reference evidence="3 4" key="1">
    <citation type="submission" date="2019-08" db="EMBL/GenBank/DDBJ databases">
        <authorList>
            <person name="Guy L."/>
        </authorList>
    </citation>
    <scope>NUCLEOTIDE SEQUENCE [LARGE SCALE GENOMIC DNA]</scope>
    <source>
        <strain evidence="3 4">SGT-108</strain>
    </source>
</reference>
<dbReference type="EMBL" id="LR699120">
    <property type="protein sequence ID" value="VVC77231.1"/>
    <property type="molecule type" value="Genomic_DNA"/>
</dbReference>
<feature type="chain" id="PRO_5022908229" evidence="1">
    <location>
        <begin position="23"/>
        <end position="320"/>
    </location>
</feature>